<comment type="caution">
    <text evidence="3">The sequence shown here is derived from an EMBL/GenBank/DDBJ whole genome shotgun (WGS) entry which is preliminary data.</text>
</comment>
<protein>
    <recommendedName>
        <fullName evidence="5">P-loop containing nucleoside triphosphate hydrolase protein</fullName>
    </recommendedName>
</protein>
<evidence type="ECO:0008006" key="5">
    <source>
        <dbReference type="Google" id="ProtNLM"/>
    </source>
</evidence>
<proteinExistence type="predicted"/>
<reference evidence="3 4" key="1">
    <citation type="journal article" date="2016" name="Genome Biol. Evol.">
        <title>Divergent and convergent evolution of fungal pathogenicity.</title>
        <authorList>
            <person name="Shang Y."/>
            <person name="Xiao G."/>
            <person name="Zheng P."/>
            <person name="Cen K."/>
            <person name="Zhan S."/>
            <person name="Wang C."/>
        </authorList>
    </citation>
    <scope>NUCLEOTIDE SEQUENCE [LARGE SCALE GENOMIC DNA]</scope>
    <source>
        <strain evidence="3 4">RCEF 264</strain>
    </source>
</reference>
<dbReference type="Gene3D" id="3.40.50.300">
    <property type="entry name" value="P-loop containing nucleotide triphosphate hydrolases"/>
    <property type="match status" value="1"/>
</dbReference>
<accession>A0A167WG15</accession>
<dbReference type="InterPro" id="IPR050173">
    <property type="entry name" value="ABC_transporter_C-like"/>
</dbReference>
<evidence type="ECO:0000256" key="1">
    <source>
        <dbReference type="ARBA" id="ARBA00022741"/>
    </source>
</evidence>
<dbReference type="OrthoDB" id="4139357at2759"/>
<organism evidence="3 4">
    <name type="scientific">Niveomyces insectorum RCEF 264</name>
    <dbReference type="NCBI Taxonomy" id="1081102"/>
    <lineage>
        <taxon>Eukaryota</taxon>
        <taxon>Fungi</taxon>
        <taxon>Dikarya</taxon>
        <taxon>Ascomycota</taxon>
        <taxon>Pezizomycotina</taxon>
        <taxon>Sordariomycetes</taxon>
        <taxon>Hypocreomycetidae</taxon>
        <taxon>Hypocreales</taxon>
        <taxon>Cordycipitaceae</taxon>
        <taxon>Niveomyces</taxon>
    </lineage>
</organism>
<sequence>MSLLRLTDVQPTGHIRVDGIDLDRLPLAAIRERAFVTVSQDPFILPNASLRFHLDPTLMLPGVALMTAIIKVGLQAVFLLNSYNGDDCVVEDTLWDRALSSFPALSAGQAQLLSLARALLQIQTRSGCGSNKRRPIILLDEITASLDTTTEATVHDVVEDVFVKGAYGEGVDGHTVLIVTHHPGSLVGRLRKGRDIMVRMGNGKVERVENI</sequence>
<dbReference type="AlphaFoldDB" id="A0A167WG15"/>
<evidence type="ECO:0000313" key="3">
    <source>
        <dbReference type="EMBL" id="OAA63745.1"/>
    </source>
</evidence>
<dbReference type="InterPro" id="IPR027417">
    <property type="entry name" value="P-loop_NTPase"/>
</dbReference>
<evidence type="ECO:0000313" key="4">
    <source>
        <dbReference type="Proteomes" id="UP000076874"/>
    </source>
</evidence>
<dbReference type="EMBL" id="AZHD01000005">
    <property type="protein sequence ID" value="OAA63745.1"/>
    <property type="molecule type" value="Genomic_DNA"/>
</dbReference>
<name>A0A167WG15_9HYPO</name>
<dbReference type="STRING" id="1081102.A0A167WG15"/>
<dbReference type="GO" id="GO:0016020">
    <property type="term" value="C:membrane"/>
    <property type="evidence" value="ECO:0007669"/>
    <property type="project" value="TreeGrafter"/>
</dbReference>
<keyword evidence="2" id="KW-0067">ATP-binding</keyword>
<gene>
    <name evidence="3" type="ORF">SPI_03908</name>
</gene>
<dbReference type="PANTHER" id="PTHR24223">
    <property type="entry name" value="ATP-BINDING CASSETTE SUB-FAMILY C"/>
    <property type="match status" value="1"/>
</dbReference>
<keyword evidence="4" id="KW-1185">Reference proteome</keyword>
<dbReference type="Proteomes" id="UP000076874">
    <property type="component" value="Unassembled WGS sequence"/>
</dbReference>
<dbReference type="SUPFAM" id="SSF52540">
    <property type="entry name" value="P-loop containing nucleoside triphosphate hydrolases"/>
    <property type="match status" value="1"/>
</dbReference>
<dbReference type="GO" id="GO:0005524">
    <property type="term" value="F:ATP binding"/>
    <property type="evidence" value="ECO:0007669"/>
    <property type="project" value="UniProtKB-KW"/>
</dbReference>
<dbReference type="PANTHER" id="PTHR24223:SF345">
    <property type="entry name" value="ABC MULTIDRUG TRANSPORTER (EUROFUNG)"/>
    <property type="match status" value="1"/>
</dbReference>
<keyword evidence="1" id="KW-0547">Nucleotide-binding</keyword>
<evidence type="ECO:0000256" key="2">
    <source>
        <dbReference type="ARBA" id="ARBA00022840"/>
    </source>
</evidence>
<dbReference type="GO" id="GO:0042626">
    <property type="term" value="F:ATPase-coupled transmembrane transporter activity"/>
    <property type="evidence" value="ECO:0007669"/>
    <property type="project" value="TreeGrafter"/>
</dbReference>